<gene>
    <name evidence="2" type="ORF">UFOPK2809_00181</name>
</gene>
<evidence type="ECO:0000259" key="1">
    <source>
        <dbReference type="Pfam" id="PF08486"/>
    </source>
</evidence>
<reference evidence="2" key="1">
    <citation type="submission" date="2020-05" db="EMBL/GenBank/DDBJ databases">
        <authorList>
            <person name="Chiriac C."/>
            <person name="Salcher M."/>
            <person name="Ghai R."/>
            <person name="Kavagutti S V."/>
        </authorList>
    </citation>
    <scope>NUCLEOTIDE SEQUENCE</scope>
</reference>
<dbReference type="AlphaFoldDB" id="A0A6J6SU86"/>
<organism evidence="2">
    <name type="scientific">freshwater metagenome</name>
    <dbReference type="NCBI Taxonomy" id="449393"/>
    <lineage>
        <taxon>unclassified sequences</taxon>
        <taxon>metagenomes</taxon>
        <taxon>ecological metagenomes</taxon>
    </lineage>
</organism>
<sequence length="546" mass="56319">MVASPAPSRLAGFLVVVLAGALAVSPVAQAGEVPPTFALVGSGWGHGVGLSQWGAYGMAKEGMDATAIVSHYFSNTEVVATTDDMDIRVGVLIQVPEAQVRSEVLEAGGGAIEVTVGGTVVVGGPADVFTFTPGEGSVSVQRSLDGVVTDLGTATSATVHWAGNRSPGTATGAATLLNVTGPKGRFSTPGHRYRFGYFDMVPVSTSGGPRLNVVNSVRLHDEYLYGISEVSNSWPAAAMQAQVIAARSYALSKVKHGVRKPCACHLDDGDGPYSDQFFTGWAKASSASGNLWVDAVNATHAGETAGLAVLYAGVPIRAFYTSSTGGMTQASKDAWGGALPFAVSVDDHWSLIPQNSNSSWTVNVPQARMAAVFGLPDVGALGITERYISGAVKKIRATASDGTAKELSGTAFLTRLKLKSPYVISVNGEAGVPVAVPVTAGGAPAPITVSMNIGPTMTPKEGSPLRFRGQVAPATAGIQVDRQMLVDGQWKTVATKITKANGSYLFKVKKAVPAGAVYSYRVVVVQNGAVVAQSAESVITVVPKQQ</sequence>
<dbReference type="GO" id="GO:0030435">
    <property type="term" value="P:sporulation resulting in formation of a cellular spore"/>
    <property type="evidence" value="ECO:0007669"/>
    <property type="project" value="InterPro"/>
</dbReference>
<dbReference type="NCBIfam" id="TIGR02669">
    <property type="entry name" value="SpoIID_LytB"/>
    <property type="match status" value="1"/>
</dbReference>
<dbReference type="EMBL" id="CAEZZA010000013">
    <property type="protein sequence ID" value="CAB4738344.1"/>
    <property type="molecule type" value="Genomic_DNA"/>
</dbReference>
<dbReference type="Pfam" id="PF08486">
    <property type="entry name" value="SpoIID"/>
    <property type="match status" value="1"/>
</dbReference>
<protein>
    <submittedName>
        <fullName evidence="2">Unannotated protein</fullName>
    </submittedName>
</protein>
<evidence type="ECO:0000313" key="2">
    <source>
        <dbReference type="EMBL" id="CAB4738344.1"/>
    </source>
</evidence>
<dbReference type="InterPro" id="IPR013486">
    <property type="entry name" value="SpoIID/LytB"/>
</dbReference>
<name>A0A6J6SU86_9ZZZZ</name>
<proteinExistence type="predicted"/>
<accession>A0A6J6SU86</accession>
<dbReference type="InterPro" id="IPR013693">
    <property type="entry name" value="SpoIID/LytB_N"/>
</dbReference>
<feature type="domain" description="Sporulation stage II protein D amidase enhancer LytB N-terminal" evidence="1">
    <location>
        <begin position="210"/>
        <end position="300"/>
    </location>
</feature>